<dbReference type="Proteomes" id="UP000006727">
    <property type="component" value="Chromosome 4"/>
</dbReference>
<dbReference type="OMA" id="NSEPMNM"/>
<dbReference type="FunFam" id="1.10.10.60:FF:000002">
    <property type="entry name" value="Myb family transcription factor"/>
    <property type="match status" value="1"/>
</dbReference>
<dbReference type="Gene3D" id="1.10.10.60">
    <property type="entry name" value="Homeodomain-like"/>
    <property type="match status" value="1"/>
</dbReference>
<sequence length="294" mass="31809">MYQVQGKNYTNMELVPANGAQSASSNQDIPSAYGATFSSDGGVSSADPKPRLRWTPELHERFVDAVERLGGADKATPKSVMRVMAVKGLTLYHLKSHLQKFRLGKQLHRDSSGHEGAKGGSADIQVTISACSDGPSTPKPQNQESFQISEAIRMQMEVQRRLQEQLEIQRQLQLRIEAQGKYLQSILEKAKEALGSHIGASPGLETVHAELTELASKVNSEPMNMCFPPLTLPELPTQSADARIGNLPRQESRVSDSSSQKSHVTNGAANPEDSGGASASCENQASIGIQKFET</sequence>
<organism evidence="6">
    <name type="scientific">Physcomitrium patens</name>
    <name type="common">Spreading-leaved earth moss</name>
    <name type="synonym">Physcomitrella patens</name>
    <dbReference type="NCBI Taxonomy" id="3218"/>
    <lineage>
        <taxon>Eukaryota</taxon>
        <taxon>Viridiplantae</taxon>
        <taxon>Streptophyta</taxon>
        <taxon>Embryophyta</taxon>
        <taxon>Bryophyta</taxon>
        <taxon>Bryophytina</taxon>
        <taxon>Bryopsida</taxon>
        <taxon>Funariidae</taxon>
        <taxon>Funariales</taxon>
        <taxon>Funariaceae</taxon>
        <taxon>Physcomitrium</taxon>
    </lineage>
</organism>
<dbReference type="KEGG" id="ppp:112281447"/>
<evidence type="ECO:0000313" key="7">
    <source>
        <dbReference type="EnsemblPlants" id="Pp3c4_16540V3.1"/>
    </source>
</evidence>
<reference evidence="6 8" key="2">
    <citation type="journal article" date="2018" name="Plant J.">
        <title>The Physcomitrella patens chromosome-scale assembly reveals moss genome structure and evolution.</title>
        <authorList>
            <person name="Lang D."/>
            <person name="Ullrich K.K."/>
            <person name="Murat F."/>
            <person name="Fuchs J."/>
            <person name="Jenkins J."/>
            <person name="Haas F.B."/>
            <person name="Piednoel M."/>
            <person name="Gundlach H."/>
            <person name="Van Bel M."/>
            <person name="Meyberg R."/>
            <person name="Vives C."/>
            <person name="Morata J."/>
            <person name="Symeonidi A."/>
            <person name="Hiss M."/>
            <person name="Muchero W."/>
            <person name="Kamisugi Y."/>
            <person name="Saleh O."/>
            <person name="Blanc G."/>
            <person name="Decker E.L."/>
            <person name="van Gessel N."/>
            <person name="Grimwood J."/>
            <person name="Hayes R.D."/>
            <person name="Graham S.W."/>
            <person name="Gunter L.E."/>
            <person name="McDaniel S.F."/>
            <person name="Hoernstein S.N.W."/>
            <person name="Larsson A."/>
            <person name="Li F.W."/>
            <person name="Perroud P.F."/>
            <person name="Phillips J."/>
            <person name="Ranjan P."/>
            <person name="Rokshar D.S."/>
            <person name="Rothfels C.J."/>
            <person name="Schneider L."/>
            <person name="Shu S."/>
            <person name="Stevenson D.W."/>
            <person name="Thummler F."/>
            <person name="Tillich M."/>
            <person name="Villarreal Aguilar J.C."/>
            <person name="Widiez T."/>
            <person name="Wong G.K."/>
            <person name="Wymore A."/>
            <person name="Zhang Y."/>
            <person name="Zimmer A.D."/>
            <person name="Quatrano R.S."/>
            <person name="Mayer K.F.X."/>
            <person name="Goodstein D."/>
            <person name="Casacuberta J.M."/>
            <person name="Vandepoele K."/>
            <person name="Reski R."/>
            <person name="Cuming A.C."/>
            <person name="Tuskan G.A."/>
            <person name="Maumus F."/>
            <person name="Salse J."/>
            <person name="Schmutz J."/>
            <person name="Rensing S.A."/>
        </authorList>
    </citation>
    <scope>NUCLEOTIDE SEQUENCE [LARGE SCALE GENOMIC DNA]</scope>
    <source>
        <strain evidence="7 8">cv. Gransden 2004</strain>
    </source>
</reference>
<evidence type="ECO:0000259" key="5">
    <source>
        <dbReference type="PROSITE" id="PS51294"/>
    </source>
</evidence>
<dbReference type="FunCoup" id="A0A2K1KNR0">
    <property type="interactions" value="2214"/>
</dbReference>
<dbReference type="GO" id="GO:0003677">
    <property type="term" value="F:DNA binding"/>
    <property type="evidence" value="ECO:0007669"/>
    <property type="project" value="InterPro"/>
</dbReference>
<evidence type="ECO:0000256" key="1">
    <source>
        <dbReference type="ARBA" id="ARBA00023015"/>
    </source>
</evidence>
<dbReference type="NCBIfam" id="TIGR01557">
    <property type="entry name" value="myb_SHAQKYF"/>
    <property type="match status" value="1"/>
</dbReference>
<dbReference type="InterPro" id="IPR006447">
    <property type="entry name" value="Myb_dom_plants"/>
</dbReference>
<gene>
    <name evidence="7" type="primary">LOC112281447</name>
    <name evidence="6" type="ORF">PHYPA_006315</name>
</gene>
<name>A0A2K1KNR0_PHYPA</name>
<evidence type="ECO:0000256" key="2">
    <source>
        <dbReference type="ARBA" id="ARBA00023163"/>
    </source>
</evidence>
<dbReference type="InterPro" id="IPR009057">
    <property type="entry name" value="Homeodomain-like_sf"/>
</dbReference>
<feature type="domain" description="HTH myb-type" evidence="5">
    <location>
        <begin position="46"/>
        <end position="106"/>
    </location>
</feature>
<dbReference type="EnsemblPlants" id="Pp3c4_16540V3.2">
    <property type="protein sequence ID" value="Pp3c4_16540V3.2"/>
    <property type="gene ID" value="Pp3c4_16540"/>
</dbReference>
<dbReference type="AlphaFoldDB" id="A0A2K1KNR0"/>
<dbReference type="InterPro" id="IPR046955">
    <property type="entry name" value="PHR1-like"/>
</dbReference>
<dbReference type="Gramene" id="Pp3c4_16540V3.4">
    <property type="protein sequence ID" value="Pp3c4_16540V3.4"/>
    <property type="gene ID" value="Pp3c4_16540"/>
</dbReference>
<evidence type="ECO:0000256" key="3">
    <source>
        <dbReference type="ARBA" id="ARBA00023242"/>
    </source>
</evidence>
<protein>
    <recommendedName>
        <fullName evidence="5">HTH myb-type domain-containing protein</fullName>
    </recommendedName>
</protein>
<keyword evidence="1" id="KW-0805">Transcription regulation</keyword>
<dbReference type="Pfam" id="PF00249">
    <property type="entry name" value="Myb_DNA-binding"/>
    <property type="match status" value="1"/>
</dbReference>
<dbReference type="Pfam" id="PF14379">
    <property type="entry name" value="Myb_CC_LHEQLE"/>
    <property type="match status" value="1"/>
</dbReference>
<dbReference type="GO" id="GO:0003700">
    <property type="term" value="F:DNA-binding transcription factor activity"/>
    <property type="evidence" value="ECO:0007669"/>
    <property type="project" value="InterPro"/>
</dbReference>
<accession>A0A2K1KNR0</accession>
<dbReference type="PaxDb" id="3218-PP1S13_270V6.1"/>
<dbReference type="InterPro" id="IPR025756">
    <property type="entry name" value="Myb_CC_LHEQLE"/>
</dbReference>
<dbReference type="RefSeq" id="XP_024373739.1">
    <property type="nucleotide sequence ID" value="XM_024517971.2"/>
</dbReference>
<evidence type="ECO:0000313" key="8">
    <source>
        <dbReference type="Proteomes" id="UP000006727"/>
    </source>
</evidence>
<dbReference type="OrthoDB" id="551907at2759"/>
<dbReference type="PROSITE" id="PS51294">
    <property type="entry name" value="HTH_MYB"/>
    <property type="match status" value="1"/>
</dbReference>
<reference evidence="6 8" key="1">
    <citation type="journal article" date="2008" name="Science">
        <title>The Physcomitrella genome reveals evolutionary insights into the conquest of land by plants.</title>
        <authorList>
            <person name="Rensing S."/>
            <person name="Lang D."/>
            <person name="Zimmer A."/>
            <person name="Terry A."/>
            <person name="Salamov A."/>
            <person name="Shapiro H."/>
            <person name="Nishiyama T."/>
            <person name="Perroud P.-F."/>
            <person name="Lindquist E."/>
            <person name="Kamisugi Y."/>
            <person name="Tanahashi T."/>
            <person name="Sakakibara K."/>
            <person name="Fujita T."/>
            <person name="Oishi K."/>
            <person name="Shin-I T."/>
            <person name="Kuroki Y."/>
            <person name="Toyoda A."/>
            <person name="Suzuki Y."/>
            <person name="Hashimoto A."/>
            <person name="Yamaguchi K."/>
            <person name="Sugano A."/>
            <person name="Kohara Y."/>
            <person name="Fujiyama A."/>
            <person name="Anterola A."/>
            <person name="Aoki S."/>
            <person name="Ashton N."/>
            <person name="Barbazuk W.B."/>
            <person name="Barker E."/>
            <person name="Bennetzen J."/>
            <person name="Bezanilla M."/>
            <person name="Blankenship R."/>
            <person name="Cho S.H."/>
            <person name="Dutcher S."/>
            <person name="Estelle M."/>
            <person name="Fawcett J.A."/>
            <person name="Gundlach H."/>
            <person name="Hanada K."/>
            <person name="Heyl A."/>
            <person name="Hicks K.A."/>
            <person name="Hugh J."/>
            <person name="Lohr M."/>
            <person name="Mayer K."/>
            <person name="Melkozernov A."/>
            <person name="Murata T."/>
            <person name="Nelson D."/>
            <person name="Pils B."/>
            <person name="Prigge M."/>
            <person name="Reiss B."/>
            <person name="Renner T."/>
            <person name="Rombauts S."/>
            <person name="Rushton P."/>
            <person name="Sanderfoot A."/>
            <person name="Schween G."/>
            <person name="Shiu S.-H."/>
            <person name="Stueber K."/>
            <person name="Theodoulou F.L."/>
            <person name="Tu H."/>
            <person name="Van de Peer Y."/>
            <person name="Verrier P.J."/>
            <person name="Waters E."/>
            <person name="Wood A."/>
            <person name="Yang L."/>
            <person name="Cove D."/>
            <person name="Cuming A."/>
            <person name="Hasebe M."/>
            <person name="Lucas S."/>
            <person name="Mishler D.B."/>
            <person name="Reski R."/>
            <person name="Grigoriev I."/>
            <person name="Quatrano R.S."/>
            <person name="Boore J.L."/>
        </authorList>
    </citation>
    <scope>NUCLEOTIDE SEQUENCE [LARGE SCALE GENOMIC DNA]</scope>
    <source>
        <strain evidence="7 8">cv. Gransden 2004</strain>
    </source>
</reference>
<evidence type="ECO:0000256" key="4">
    <source>
        <dbReference type="SAM" id="MobiDB-lite"/>
    </source>
</evidence>
<dbReference type="InterPro" id="IPR001005">
    <property type="entry name" value="SANT/Myb"/>
</dbReference>
<dbReference type="EnsemblPlants" id="Pp3c4_16540V3.1">
    <property type="protein sequence ID" value="Pp3c4_16540V3.1"/>
    <property type="gene ID" value="Pp3c4_16540"/>
</dbReference>
<dbReference type="SUPFAM" id="SSF46689">
    <property type="entry name" value="Homeodomain-like"/>
    <property type="match status" value="1"/>
</dbReference>
<feature type="compositionally biased region" description="Polar residues" evidence="4">
    <location>
        <begin position="255"/>
        <end position="268"/>
    </location>
</feature>
<dbReference type="EMBL" id="ABEU02000004">
    <property type="protein sequence ID" value="PNR55418.1"/>
    <property type="molecule type" value="Genomic_DNA"/>
</dbReference>
<dbReference type="Gramene" id="Pp3c4_16540V3.1">
    <property type="protein sequence ID" value="Pp3c4_16540V3.1"/>
    <property type="gene ID" value="Pp3c4_16540"/>
</dbReference>
<dbReference type="STRING" id="3218.A0A2K1KNR0"/>
<dbReference type="InterPro" id="IPR017930">
    <property type="entry name" value="Myb_dom"/>
</dbReference>
<keyword evidence="2" id="KW-0804">Transcription</keyword>
<dbReference type="PANTHER" id="PTHR31499">
    <property type="entry name" value="MYB FAMILY TRANSCRIPTION FACTOR PHL11"/>
    <property type="match status" value="1"/>
</dbReference>
<reference evidence="7" key="3">
    <citation type="submission" date="2020-12" db="UniProtKB">
        <authorList>
            <consortium name="EnsemblPlants"/>
        </authorList>
    </citation>
    <scope>IDENTIFICATION</scope>
</reference>
<dbReference type="GeneID" id="112281447"/>
<dbReference type="PANTHER" id="PTHR31499:SF43">
    <property type="entry name" value="MYB FAMILY TRANSCRIPTION FACTOR APL"/>
    <property type="match status" value="1"/>
</dbReference>
<dbReference type="Gramene" id="Pp3c4_16540V3.2">
    <property type="protein sequence ID" value="Pp3c4_16540V3.2"/>
    <property type="gene ID" value="Pp3c4_16540"/>
</dbReference>
<proteinExistence type="predicted"/>
<evidence type="ECO:0000313" key="6">
    <source>
        <dbReference type="EMBL" id="PNR55418.1"/>
    </source>
</evidence>
<feature type="region of interest" description="Disordered" evidence="4">
    <location>
        <begin position="245"/>
        <end position="294"/>
    </location>
</feature>
<keyword evidence="3" id="KW-0539">Nucleus</keyword>
<keyword evidence="8" id="KW-1185">Reference proteome</keyword>
<dbReference type="EnsemblPlants" id="Pp3c4_16540V3.4">
    <property type="protein sequence ID" value="Pp3c4_16540V3.4"/>
    <property type="gene ID" value="Pp3c4_16540"/>
</dbReference>